<organism evidence="2 3">
    <name type="scientific">Rugamonas brunnea</name>
    <dbReference type="NCBI Taxonomy" id="2758569"/>
    <lineage>
        <taxon>Bacteria</taxon>
        <taxon>Pseudomonadati</taxon>
        <taxon>Pseudomonadota</taxon>
        <taxon>Betaproteobacteria</taxon>
        <taxon>Burkholderiales</taxon>
        <taxon>Oxalobacteraceae</taxon>
        <taxon>Telluria group</taxon>
        <taxon>Rugamonas</taxon>
    </lineage>
</organism>
<keyword evidence="2" id="KW-0489">Methyltransferase</keyword>
<dbReference type="Proteomes" id="UP000534388">
    <property type="component" value="Unassembled WGS sequence"/>
</dbReference>
<proteinExistence type="predicted"/>
<evidence type="ECO:0000313" key="3">
    <source>
        <dbReference type="Proteomes" id="UP000534388"/>
    </source>
</evidence>
<dbReference type="GO" id="GO:0008757">
    <property type="term" value="F:S-adenosylmethionine-dependent methyltransferase activity"/>
    <property type="evidence" value="ECO:0007669"/>
    <property type="project" value="InterPro"/>
</dbReference>
<reference evidence="2 3" key="1">
    <citation type="submission" date="2020-07" db="EMBL/GenBank/DDBJ databases">
        <title>Novel species isolated from subtropical streams in China.</title>
        <authorList>
            <person name="Lu H."/>
        </authorList>
    </citation>
    <scope>NUCLEOTIDE SEQUENCE [LARGE SCALE GENOMIC DNA]</scope>
    <source>
        <strain evidence="2 3">LX20W</strain>
    </source>
</reference>
<dbReference type="InterPro" id="IPR029063">
    <property type="entry name" value="SAM-dependent_MTases_sf"/>
</dbReference>
<keyword evidence="2" id="KW-0808">Transferase</keyword>
<dbReference type="PANTHER" id="PTHR43591">
    <property type="entry name" value="METHYLTRANSFERASE"/>
    <property type="match status" value="1"/>
</dbReference>
<protein>
    <submittedName>
        <fullName evidence="2">Class I SAM-dependent methyltransferase</fullName>
    </submittedName>
</protein>
<dbReference type="GO" id="GO:0032259">
    <property type="term" value="P:methylation"/>
    <property type="evidence" value="ECO:0007669"/>
    <property type="project" value="UniProtKB-KW"/>
</dbReference>
<dbReference type="EMBL" id="JACEZT010000020">
    <property type="protein sequence ID" value="MBA5639853.1"/>
    <property type="molecule type" value="Genomic_DNA"/>
</dbReference>
<dbReference type="Pfam" id="PF08241">
    <property type="entry name" value="Methyltransf_11"/>
    <property type="match status" value="1"/>
</dbReference>
<dbReference type="Gene3D" id="3.40.50.150">
    <property type="entry name" value="Vaccinia Virus protein VP39"/>
    <property type="match status" value="1"/>
</dbReference>
<dbReference type="CDD" id="cd02440">
    <property type="entry name" value="AdoMet_MTases"/>
    <property type="match status" value="1"/>
</dbReference>
<evidence type="ECO:0000313" key="2">
    <source>
        <dbReference type="EMBL" id="MBA5639853.1"/>
    </source>
</evidence>
<evidence type="ECO:0000259" key="1">
    <source>
        <dbReference type="Pfam" id="PF08241"/>
    </source>
</evidence>
<feature type="domain" description="Methyltransferase type 11" evidence="1">
    <location>
        <begin position="55"/>
        <end position="151"/>
    </location>
</feature>
<keyword evidence="3" id="KW-1185">Reference proteome</keyword>
<dbReference type="AlphaFoldDB" id="A0A7W2IDZ3"/>
<dbReference type="InterPro" id="IPR013216">
    <property type="entry name" value="Methyltransf_11"/>
</dbReference>
<name>A0A7W2IDZ3_9BURK</name>
<gene>
    <name evidence="2" type="ORF">H3H37_22600</name>
</gene>
<sequence length="280" mass="30274">MDAPRPADRSPSEADRTFAGSIPQLYERYMVPMIFAPYAEDMCRRVVARAPRDVLEIACGTGAVTRRLAAALPAGTAITATDLNQPMLDHAMAQGTSRPVTWRQADAQQLPFPDGAFDLVVCQFGAMFFPDKRLAYAEARRVLRPGGALLFSVWDRIEENDFANVINQALIRAYPADPPSFMARTPHGYCDQALIAQQLLAAGYASPPAFETVATRSRAPSAGTVATAYCQGTPWHGEIEARRTPTVAEATSMAEAALVARFGSGEVEGEIQALVVAIER</sequence>
<dbReference type="SUPFAM" id="SSF53335">
    <property type="entry name" value="S-adenosyl-L-methionine-dependent methyltransferases"/>
    <property type="match status" value="1"/>
</dbReference>
<comment type="caution">
    <text evidence="2">The sequence shown here is derived from an EMBL/GenBank/DDBJ whole genome shotgun (WGS) entry which is preliminary data.</text>
</comment>
<dbReference type="RefSeq" id="WP_182166766.1">
    <property type="nucleotide sequence ID" value="NZ_JACEZT010000020.1"/>
</dbReference>
<accession>A0A7W2IDZ3</accession>